<dbReference type="OrthoDB" id="3053346at2759"/>
<feature type="region of interest" description="Disordered" evidence="1">
    <location>
        <begin position="163"/>
        <end position="225"/>
    </location>
</feature>
<dbReference type="Proteomes" id="UP000077266">
    <property type="component" value="Unassembled WGS sequence"/>
</dbReference>
<protein>
    <submittedName>
        <fullName evidence="2">Uncharacterized protein</fullName>
    </submittedName>
</protein>
<evidence type="ECO:0000313" key="2">
    <source>
        <dbReference type="EMBL" id="KZV88523.1"/>
    </source>
</evidence>
<name>A0A165F7H0_EXIGL</name>
<gene>
    <name evidence="2" type="ORF">EXIGLDRAFT_174654</name>
</gene>
<evidence type="ECO:0000256" key="1">
    <source>
        <dbReference type="SAM" id="MobiDB-lite"/>
    </source>
</evidence>
<feature type="compositionally biased region" description="Low complexity" evidence="1">
    <location>
        <begin position="193"/>
        <end position="210"/>
    </location>
</feature>
<dbReference type="AlphaFoldDB" id="A0A165F7H0"/>
<reference evidence="2 3" key="1">
    <citation type="journal article" date="2016" name="Mol. Biol. Evol.">
        <title>Comparative Genomics of Early-Diverging Mushroom-Forming Fungi Provides Insights into the Origins of Lignocellulose Decay Capabilities.</title>
        <authorList>
            <person name="Nagy L.G."/>
            <person name="Riley R."/>
            <person name="Tritt A."/>
            <person name="Adam C."/>
            <person name="Daum C."/>
            <person name="Floudas D."/>
            <person name="Sun H."/>
            <person name="Yadav J.S."/>
            <person name="Pangilinan J."/>
            <person name="Larsson K.H."/>
            <person name="Matsuura K."/>
            <person name="Barry K."/>
            <person name="Labutti K."/>
            <person name="Kuo R."/>
            <person name="Ohm R.A."/>
            <person name="Bhattacharya S.S."/>
            <person name="Shirouzu T."/>
            <person name="Yoshinaga Y."/>
            <person name="Martin F.M."/>
            <person name="Grigoriev I.V."/>
            <person name="Hibbett D.S."/>
        </authorList>
    </citation>
    <scope>NUCLEOTIDE SEQUENCE [LARGE SCALE GENOMIC DNA]</scope>
    <source>
        <strain evidence="2 3">HHB12029</strain>
    </source>
</reference>
<organism evidence="2 3">
    <name type="scientific">Exidia glandulosa HHB12029</name>
    <dbReference type="NCBI Taxonomy" id="1314781"/>
    <lineage>
        <taxon>Eukaryota</taxon>
        <taxon>Fungi</taxon>
        <taxon>Dikarya</taxon>
        <taxon>Basidiomycota</taxon>
        <taxon>Agaricomycotina</taxon>
        <taxon>Agaricomycetes</taxon>
        <taxon>Auriculariales</taxon>
        <taxon>Exidiaceae</taxon>
        <taxon>Exidia</taxon>
    </lineage>
</organism>
<keyword evidence="3" id="KW-1185">Reference proteome</keyword>
<accession>A0A165F7H0</accession>
<proteinExistence type="predicted"/>
<sequence>MEDVLENPSIEDRPGPNGTFVVVGLDPVASVAAMHDERATEAAAAMPKSKYLGIIDTLGHAGVELDVGLPKMEYTFFCVGHGLPPDAECAVAIHPAVGTSLRPALVPSNPLPWSDCYVHTVQSFEAVISRVYKRAPTNAAISRADLRTLTGYATRDEIRTARAANAAAAARAPPPTHENENDAPASEHSYHTGDYSEASGGSSDGSPESPTAALGPERPPSPYRPQRMDIHMEMWLDLHADHELSDPKLLVSQFEHLKRMGRAHSARCRYEAPPHFCVA</sequence>
<dbReference type="EMBL" id="KV426098">
    <property type="protein sequence ID" value="KZV88523.1"/>
    <property type="molecule type" value="Genomic_DNA"/>
</dbReference>
<evidence type="ECO:0000313" key="3">
    <source>
        <dbReference type="Proteomes" id="UP000077266"/>
    </source>
</evidence>
<dbReference type="InParanoid" id="A0A165F7H0"/>